<evidence type="ECO:0000313" key="7">
    <source>
        <dbReference type="Proteomes" id="UP000014216"/>
    </source>
</evidence>
<evidence type="ECO:0000259" key="5">
    <source>
        <dbReference type="PROSITE" id="PS50893"/>
    </source>
</evidence>
<evidence type="ECO:0000256" key="3">
    <source>
        <dbReference type="ARBA" id="ARBA00022741"/>
    </source>
</evidence>
<dbReference type="InterPro" id="IPR050153">
    <property type="entry name" value="Metal_Ion_Import_ABC"/>
</dbReference>
<name>S0G0T7_9BACT</name>
<feature type="domain" description="ABC transporter" evidence="5">
    <location>
        <begin position="248"/>
        <end position="464"/>
    </location>
</feature>
<accession>S0G0T7</accession>
<dbReference type="PANTHER" id="PTHR42734">
    <property type="entry name" value="METAL TRANSPORT SYSTEM ATP-BINDING PROTEIN TM_0124-RELATED"/>
    <property type="match status" value="1"/>
</dbReference>
<dbReference type="EMBL" id="APJX01000018">
    <property type="protein sequence ID" value="EMS77271.1"/>
    <property type="molecule type" value="Genomic_DNA"/>
</dbReference>
<reference evidence="6 7" key="1">
    <citation type="journal article" date="2013" name="Genome Announc.">
        <title>Draft Genome Sequence of Desulfotignum phosphitoxidans DSM 13687 Strain FiPS-3.</title>
        <authorList>
            <person name="Poehlein A."/>
            <person name="Daniel R."/>
            <person name="Simeonova D.D."/>
        </authorList>
    </citation>
    <scope>NUCLEOTIDE SEQUENCE [LARGE SCALE GENOMIC DNA]</scope>
    <source>
        <strain evidence="6 7">DSM 13687</strain>
    </source>
</reference>
<dbReference type="GO" id="GO:0016887">
    <property type="term" value="F:ATP hydrolysis activity"/>
    <property type="evidence" value="ECO:0007669"/>
    <property type="project" value="InterPro"/>
</dbReference>
<gene>
    <name evidence="6" type="primary">modF</name>
    <name evidence="6" type="ORF">Dpo_18c00090</name>
</gene>
<organism evidence="6 7">
    <name type="scientific">Desulfotignum phosphitoxidans DSM 13687</name>
    <dbReference type="NCBI Taxonomy" id="1286635"/>
    <lineage>
        <taxon>Bacteria</taxon>
        <taxon>Pseudomonadati</taxon>
        <taxon>Thermodesulfobacteriota</taxon>
        <taxon>Desulfobacteria</taxon>
        <taxon>Desulfobacterales</taxon>
        <taxon>Desulfobacteraceae</taxon>
        <taxon>Desulfotignum</taxon>
    </lineage>
</organism>
<dbReference type="Gene3D" id="3.40.50.300">
    <property type="entry name" value="P-loop containing nucleotide triphosphate hydrolases"/>
    <property type="match status" value="2"/>
</dbReference>
<keyword evidence="7" id="KW-1185">Reference proteome</keyword>
<keyword evidence="2" id="KW-0813">Transport</keyword>
<dbReference type="SMART" id="SM00382">
    <property type="entry name" value="AAA"/>
    <property type="match status" value="1"/>
</dbReference>
<dbReference type="Proteomes" id="UP000014216">
    <property type="component" value="Unassembled WGS sequence"/>
</dbReference>
<comment type="similarity">
    <text evidence="1">Belongs to the ABC transporter superfamily.</text>
</comment>
<evidence type="ECO:0000313" key="6">
    <source>
        <dbReference type="EMBL" id="EMS77271.1"/>
    </source>
</evidence>
<dbReference type="InterPro" id="IPR003439">
    <property type="entry name" value="ABC_transporter-like_ATP-bd"/>
</dbReference>
<dbReference type="Pfam" id="PF00005">
    <property type="entry name" value="ABC_tran"/>
    <property type="match status" value="1"/>
</dbReference>
<protein>
    <submittedName>
        <fullName evidence="6">ABC-type molybdenum transport ATP-binding protein ModF</fullName>
    </submittedName>
</protein>
<dbReference type="AlphaFoldDB" id="S0G0T7"/>
<dbReference type="GO" id="GO:0005524">
    <property type="term" value="F:ATP binding"/>
    <property type="evidence" value="ECO:0007669"/>
    <property type="project" value="UniProtKB-KW"/>
</dbReference>
<dbReference type="SUPFAM" id="SSF52540">
    <property type="entry name" value="P-loop containing nucleoside triphosphate hydrolases"/>
    <property type="match status" value="2"/>
</dbReference>
<dbReference type="PATRIC" id="fig|1286635.3.peg.4776"/>
<sequence length="466" mass="51603">MTAMKIIQAQTDHVYIEQFLALPGQAWTFLGTNRSGIDDLFDLVSGRQIKGRVAERSLPDQPGVVSFKDQQAVYESELKKDDTDFMDRLDPGTSARDFLEDIEHHAELIQALGMTDSLDKGYRQLSTGQTRKLLLLAPITRGTTCLVIQAPFDGLDPDSCKELDRAMCHLFSKGIQILMFVYNPADIPSWTTHIGVVANGGLVFQGPADQVPASCLARTSRPDFQATVQDFFPADETRSEAHEKKKLVRLHRCTAGYGGRAVFTDLSLAVDQGDHTLITGPNGTGKSTLLQVITGDHPACYTCDLTLFNIRRGTGESIWDIKQHMGIVSPDLHRNFRVPGSALACILSGLFDSIGLYNPVTDSQKNRAMTWLSRLNMASMASMPFRDLTFADQRLALIARALIKGPKLLILDEPTQGLDTPNRNAVLDFLTLVAKDHLSTILYVSHREDECRDFFVQHVTMVPPGR</sequence>
<evidence type="ECO:0000256" key="4">
    <source>
        <dbReference type="ARBA" id="ARBA00022840"/>
    </source>
</evidence>
<evidence type="ECO:0000256" key="1">
    <source>
        <dbReference type="ARBA" id="ARBA00005417"/>
    </source>
</evidence>
<proteinExistence type="inferred from homology"/>
<dbReference type="InterPro" id="IPR003593">
    <property type="entry name" value="AAA+_ATPase"/>
</dbReference>
<dbReference type="InterPro" id="IPR027417">
    <property type="entry name" value="P-loop_NTPase"/>
</dbReference>
<evidence type="ECO:0000256" key="2">
    <source>
        <dbReference type="ARBA" id="ARBA00022448"/>
    </source>
</evidence>
<keyword evidence="4 6" id="KW-0067">ATP-binding</keyword>
<keyword evidence="3" id="KW-0547">Nucleotide-binding</keyword>
<dbReference type="PANTHER" id="PTHR42734:SF17">
    <property type="entry name" value="METAL TRANSPORT SYSTEM ATP-BINDING PROTEIN TM_0124-RELATED"/>
    <property type="match status" value="1"/>
</dbReference>
<dbReference type="PROSITE" id="PS50893">
    <property type="entry name" value="ABC_TRANSPORTER_2"/>
    <property type="match status" value="1"/>
</dbReference>
<comment type="caution">
    <text evidence="6">The sequence shown here is derived from an EMBL/GenBank/DDBJ whole genome shotgun (WGS) entry which is preliminary data.</text>
</comment>